<sequence length="152" mass="15892">MSAPFAPRLDERALGLVEAVPGPDQRARIGPAGRQTFNRGAHVSAARADHPQLVDDDGGQVDRARVGEGRLERQGPARAGQGERQGQPRRAPAGLDHEGAAVGLGIDLGLEQGLARLAGVLAKQRELVGVATDEPHAQPRAVEGEGDEQAEL</sequence>
<name>A6GJJ0_9BACT</name>
<feature type="region of interest" description="Disordered" evidence="1">
    <location>
        <begin position="40"/>
        <end position="96"/>
    </location>
</feature>
<dbReference type="RefSeq" id="WP_006976876.1">
    <property type="nucleotide sequence ID" value="NZ_ABCS01000159.1"/>
</dbReference>
<feature type="compositionally biased region" description="Basic and acidic residues" evidence="1">
    <location>
        <begin position="60"/>
        <end position="75"/>
    </location>
</feature>
<organism evidence="2 3">
    <name type="scientific">Plesiocystis pacifica SIR-1</name>
    <dbReference type="NCBI Taxonomy" id="391625"/>
    <lineage>
        <taxon>Bacteria</taxon>
        <taxon>Pseudomonadati</taxon>
        <taxon>Myxococcota</taxon>
        <taxon>Polyangia</taxon>
        <taxon>Nannocystales</taxon>
        <taxon>Nannocystaceae</taxon>
        <taxon>Plesiocystis</taxon>
    </lineage>
</organism>
<proteinExistence type="predicted"/>
<keyword evidence="3" id="KW-1185">Reference proteome</keyword>
<reference evidence="2 3" key="1">
    <citation type="submission" date="2007-06" db="EMBL/GenBank/DDBJ databases">
        <authorList>
            <person name="Shimkets L."/>
            <person name="Ferriera S."/>
            <person name="Johnson J."/>
            <person name="Kravitz S."/>
            <person name="Beeson K."/>
            <person name="Sutton G."/>
            <person name="Rogers Y.-H."/>
            <person name="Friedman R."/>
            <person name="Frazier M."/>
            <person name="Venter J.C."/>
        </authorList>
    </citation>
    <scope>NUCLEOTIDE SEQUENCE [LARGE SCALE GENOMIC DNA]</scope>
    <source>
        <strain evidence="2 3">SIR-1</strain>
    </source>
</reference>
<evidence type="ECO:0000256" key="1">
    <source>
        <dbReference type="SAM" id="MobiDB-lite"/>
    </source>
</evidence>
<accession>A6GJJ0</accession>
<evidence type="ECO:0000313" key="2">
    <source>
        <dbReference type="EMBL" id="EDM73948.1"/>
    </source>
</evidence>
<protein>
    <submittedName>
        <fullName evidence="2">Uncharacterized protein</fullName>
    </submittedName>
</protein>
<feature type="non-terminal residue" evidence="2">
    <location>
        <position position="152"/>
    </location>
</feature>
<dbReference type="Proteomes" id="UP000005801">
    <property type="component" value="Unassembled WGS sequence"/>
</dbReference>
<dbReference type="AlphaFoldDB" id="A6GJJ0"/>
<evidence type="ECO:0000313" key="3">
    <source>
        <dbReference type="Proteomes" id="UP000005801"/>
    </source>
</evidence>
<comment type="caution">
    <text evidence="2">The sequence shown here is derived from an EMBL/GenBank/DDBJ whole genome shotgun (WGS) entry which is preliminary data.</text>
</comment>
<feature type="region of interest" description="Disordered" evidence="1">
    <location>
        <begin position="130"/>
        <end position="152"/>
    </location>
</feature>
<dbReference type="EMBL" id="ABCS01000159">
    <property type="protein sequence ID" value="EDM73948.1"/>
    <property type="molecule type" value="Genomic_DNA"/>
</dbReference>
<gene>
    <name evidence="2" type="ORF">PPSIR1_13660</name>
</gene>